<sequence length="446" mass="49637">MSWEGYNYEDVRRAAEETTSHLTPVSLHFLENCVSCALCEVNCPYTPVGEEYGPVSKAEPLRNIYRGKVNILPRLFPWLFGAKLPKTKEELDKWVDLAYHCTNCGLCYITCPFGIHSGEMIKTLRGFLAKTGRIPSLLKLMVDAETSGMFAENPGFRGLWEDVIRKTLEVANVEFDRKGAKYLYMPSLAEAMITPGAIPATARILSKLGLNWTMPRNPLSIRAPIGSLAGDDESVRVVAKRIYDYIKSIGAEYVVFSDGGYPYTFFRFDLPRIVGEEPSFKVVHVVELLVDALREGKVKFKQTQERITWHSPCKMGRFGGLIEEPVEVLSSISQNFVKLKSHGLFSKCCGGGGSIACIVPPTQEFMEKVMGIPLKVSENEKAFLDKLYRDMLIAGREKVQEIKESGASTVVTACIGCIHTLGFTTRAYDVKVTLKTLAEVVAEALD</sequence>
<evidence type="ECO:0000256" key="5">
    <source>
        <dbReference type="ARBA" id="ARBA00023004"/>
    </source>
</evidence>
<name>A1RXR9_THEPD</name>
<evidence type="ECO:0000256" key="1">
    <source>
        <dbReference type="ARBA" id="ARBA00022448"/>
    </source>
</evidence>
<feature type="domain" description="4Fe-4S ferredoxin-type" evidence="7">
    <location>
        <begin position="23"/>
        <end position="53"/>
    </location>
</feature>
<dbReference type="PROSITE" id="PS51379">
    <property type="entry name" value="4FE4S_FER_2"/>
    <property type="match status" value="2"/>
</dbReference>
<evidence type="ECO:0000313" key="8">
    <source>
        <dbReference type="EMBL" id="ABL77999.1"/>
    </source>
</evidence>
<evidence type="ECO:0000259" key="7">
    <source>
        <dbReference type="PROSITE" id="PS51379"/>
    </source>
</evidence>
<dbReference type="HOGENOM" id="CLU_023081_6_0_2"/>
<keyword evidence="6" id="KW-0411">Iron-sulfur</keyword>
<evidence type="ECO:0000256" key="4">
    <source>
        <dbReference type="ARBA" id="ARBA00022982"/>
    </source>
</evidence>
<keyword evidence="3" id="KW-0479">Metal-binding</keyword>
<dbReference type="GO" id="GO:0046872">
    <property type="term" value="F:metal ion binding"/>
    <property type="evidence" value="ECO:0007669"/>
    <property type="project" value="UniProtKB-KW"/>
</dbReference>
<dbReference type="SUPFAM" id="SSF46548">
    <property type="entry name" value="alpha-helical ferredoxin"/>
    <property type="match status" value="1"/>
</dbReference>
<dbReference type="eggNOG" id="arCOG00333">
    <property type="taxonomic scope" value="Archaea"/>
</dbReference>
<dbReference type="Pfam" id="PF13183">
    <property type="entry name" value="Fer4_8"/>
    <property type="match status" value="1"/>
</dbReference>
<keyword evidence="1" id="KW-0813">Transport</keyword>
<dbReference type="GO" id="GO:0016491">
    <property type="term" value="F:oxidoreductase activity"/>
    <property type="evidence" value="ECO:0007669"/>
    <property type="project" value="UniProtKB-ARBA"/>
</dbReference>
<gene>
    <name evidence="8" type="ordered locus">Tpen_0594</name>
</gene>
<protein>
    <submittedName>
        <fullName evidence="8">4Fe-4S ferredoxin, iron-sulfur binding domain protein</fullName>
    </submittedName>
</protein>
<dbReference type="Proteomes" id="UP000000641">
    <property type="component" value="Chromosome"/>
</dbReference>
<dbReference type="InterPro" id="IPR004017">
    <property type="entry name" value="Cys_rich_dom"/>
</dbReference>
<keyword evidence="4" id="KW-0249">Electron transport</keyword>
<dbReference type="AlphaFoldDB" id="A1RXR9"/>
<organism evidence="8 9">
    <name type="scientific">Thermofilum pendens (strain DSM 2475 / Hrk 5)</name>
    <dbReference type="NCBI Taxonomy" id="368408"/>
    <lineage>
        <taxon>Archaea</taxon>
        <taxon>Thermoproteota</taxon>
        <taxon>Thermoprotei</taxon>
        <taxon>Thermofilales</taxon>
        <taxon>Thermofilaceae</taxon>
        <taxon>Thermofilum</taxon>
    </lineage>
</organism>
<keyword evidence="2" id="KW-0004">4Fe-4S</keyword>
<dbReference type="RefSeq" id="WP_011752264.1">
    <property type="nucleotide sequence ID" value="NC_008698.1"/>
</dbReference>
<dbReference type="PANTHER" id="PTHR43551:SF1">
    <property type="entry name" value="HETERODISULFIDE REDUCTASE"/>
    <property type="match status" value="1"/>
</dbReference>
<evidence type="ECO:0000313" key="9">
    <source>
        <dbReference type="Proteomes" id="UP000000641"/>
    </source>
</evidence>
<evidence type="ECO:0000256" key="3">
    <source>
        <dbReference type="ARBA" id="ARBA00022723"/>
    </source>
</evidence>
<dbReference type="Pfam" id="PF02754">
    <property type="entry name" value="CCG"/>
    <property type="match status" value="2"/>
</dbReference>
<dbReference type="PANTHER" id="PTHR43551">
    <property type="entry name" value="FUMARATE REDUCTASE IRON-SULFUR SUBUNIT"/>
    <property type="match status" value="1"/>
</dbReference>
<evidence type="ECO:0000256" key="6">
    <source>
        <dbReference type="ARBA" id="ARBA00023014"/>
    </source>
</evidence>
<dbReference type="InterPro" id="IPR009051">
    <property type="entry name" value="Helical_ferredxn"/>
</dbReference>
<feature type="domain" description="4Fe-4S ferredoxin-type" evidence="7">
    <location>
        <begin position="91"/>
        <end position="121"/>
    </location>
</feature>
<dbReference type="PROSITE" id="PS00198">
    <property type="entry name" value="4FE4S_FER_1"/>
    <property type="match status" value="1"/>
</dbReference>
<keyword evidence="9" id="KW-1185">Reference proteome</keyword>
<accession>A1RXR9</accession>
<evidence type="ECO:0000256" key="2">
    <source>
        <dbReference type="ARBA" id="ARBA00022485"/>
    </source>
</evidence>
<proteinExistence type="predicted"/>
<dbReference type="InterPro" id="IPR017900">
    <property type="entry name" value="4Fe4S_Fe_S_CS"/>
</dbReference>
<dbReference type="STRING" id="368408.Tpen_0594"/>
<keyword evidence="5" id="KW-0408">Iron</keyword>
<reference evidence="9" key="1">
    <citation type="journal article" date="2008" name="J. Bacteriol.">
        <title>Genome sequence of Thermofilum pendens reveals an exceptional loss of biosynthetic pathways without genome reduction.</title>
        <authorList>
            <person name="Anderson I."/>
            <person name="Rodriguez J."/>
            <person name="Susanti D."/>
            <person name="Porat I."/>
            <person name="Reich C."/>
            <person name="Ulrich L.E."/>
            <person name="Elkins J.G."/>
            <person name="Mavromatis K."/>
            <person name="Lykidis A."/>
            <person name="Kim E."/>
            <person name="Thompson L.S."/>
            <person name="Nolan M."/>
            <person name="Land M."/>
            <person name="Copeland A."/>
            <person name="Lapidus A."/>
            <person name="Lucas S."/>
            <person name="Detter C."/>
            <person name="Zhulin I.B."/>
            <person name="Olsen G.J."/>
            <person name="Whitman W."/>
            <person name="Mukhopadhyay B."/>
            <person name="Bristow J."/>
            <person name="Kyrpides N."/>
        </authorList>
    </citation>
    <scope>NUCLEOTIDE SEQUENCE [LARGE SCALE GENOMIC DNA]</scope>
    <source>
        <strain evidence="9">DSM 2475 / Hrk 5</strain>
    </source>
</reference>
<dbReference type="GeneID" id="4601234"/>
<dbReference type="Gene3D" id="1.10.1060.10">
    <property type="entry name" value="Alpha-helical ferredoxin"/>
    <property type="match status" value="1"/>
</dbReference>
<dbReference type="KEGG" id="tpe:Tpen_0594"/>
<dbReference type="EnsemblBacteria" id="ABL77999">
    <property type="protein sequence ID" value="ABL77999"/>
    <property type="gene ID" value="Tpen_0594"/>
</dbReference>
<dbReference type="EMBL" id="CP000505">
    <property type="protein sequence ID" value="ABL77999.1"/>
    <property type="molecule type" value="Genomic_DNA"/>
</dbReference>
<dbReference type="InterPro" id="IPR017896">
    <property type="entry name" value="4Fe4S_Fe-S-bd"/>
</dbReference>
<dbReference type="OrthoDB" id="42878at2157"/>
<dbReference type="GO" id="GO:0051539">
    <property type="term" value="F:4 iron, 4 sulfur cluster binding"/>
    <property type="evidence" value="ECO:0007669"/>
    <property type="project" value="UniProtKB-KW"/>
</dbReference>